<dbReference type="Gene3D" id="3.40.50.1000">
    <property type="entry name" value="HAD superfamily/HAD-like"/>
    <property type="match status" value="1"/>
</dbReference>
<dbReference type="InterPro" id="IPR023214">
    <property type="entry name" value="HAD_sf"/>
</dbReference>
<dbReference type="Proteomes" id="UP001501598">
    <property type="component" value="Unassembled WGS sequence"/>
</dbReference>
<evidence type="ECO:0000256" key="3">
    <source>
        <dbReference type="ARBA" id="ARBA00022801"/>
    </source>
</evidence>
<dbReference type="InterPro" id="IPR036412">
    <property type="entry name" value="HAD-like_sf"/>
</dbReference>
<evidence type="ECO:0008006" key="8">
    <source>
        <dbReference type="Google" id="ProtNLM"/>
    </source>
</evidence>
<dbReference type="PANTHER" id="PTHR43344">
    <property type="entry name" value="PHOSPHOSERINE PHOSPHATASE"/>
    <property type="match status" value="1"/>
</dbReference>
<evidence type="ECO:0000256" key="5">
    <source>
        <dbReference type="SAM" id="Phobius"/>
    </source>
</evidence>
<name>A0ABP8RNP6_9PSEU</name>
<dbReference type="SUPFAM" id="SSF56784">
    <property type="entry name" value="HAD-like"/>
    <property type="match status" value="1"/>
</dbReference>
<accession>A0ABP8RNP6</accession>
<comment type="similarity">
    <text evidence="1">Belongs to the HAD-like hydrolase superfamily. SerB family.</text>
</comment>
<sequence length="123" mass="13438">MEARNGRYTGEIEFYCYGEQKAIVARRIATERGYDLARCSAYSDSITDEPLLAAVGHPTVVNPDKALRRLAGERGWPVRIFAAPVTLRARIRPQVPVLAGLLVAGGLAAAGGAGWWTRSRSRR</sequence>
<keyword evidence="2" id="KW-0479">Metal-binding</keyword>
<proteinExistence type="inferred from homology"/>
<feature type="transmembrane region" description="Helical" evidence="5">
    <location>
        <begin position="97"/>
        <end position="117"/>
    </location>
</feature>
<keyword evidence="7" id="KW-1185">Reference proteome</keyword>
<dbReference type="Pfam" id="PF12710">
    <property type="entry name" value="HAD"/>
    <property type="match status" value="1"/>
</dbReference>
<reference evidence="7" key="1">
    <citation type="journal article" date="2019" name="Int. J. Syst. Evol. Microbiol.">
        <title>The Global Catalogue of Microorganisms (GCM) 10K type strain sequencing project: providing services to taxonomists for standard genome sequencing and annotation.</title>
        <authorList>
            <consortium name="The Broad Institute Genomics Platform"/>
            <consortium name="The Broad Institute Genome Sequencing Center for Infectious Disease"/>
            <person name="Wu L."/>
            <person name="Ma J."/>
        </authorList>
    </citation>
    <scope>NUCLEOTIDE SEQUENCE [LARGE SCALE GENOMIC DNA]</scope>
    <source>
        <strain evidence="7">JCM 17906</strain>
    </source>
</reference>
<keyword evidence="4" id="KW-0460">Magnesium</keyword>
<dbReference type="EMBL" id="BAABGT010000027">
    <property type="protein sequence ID" value="GAA4543350.1"/>
    <property type="molecule type" value="Genomic_DNA"/>
</dbReference>
<protein>
    <recommendedName>
        <fullName evidence="8">HAD superfamily hydrolase (TIGR01490 family)</fullName>
    </recommendedName>
</protein>
<evidence type="ECO:0000256" key="2">
    <source>
        <dbReference type="ARBA" id="ARBA00022723"/>
    </source>
</evidence>
<keyword evidence="5" id="KW-0812">Transmembrane</keyword>
<organism evidence="6 7">
    <name type="scientific">Pseudonocardia xishanensis</name>
    <dbReference type="NCBI Taxonomy" id="630995"/>
    <lineage>
        <taxon>Bacteria</taxon>
        <taxon>Bacillati</taxon>
        <taxon>Actinomycetota</taxon>
        <taxon>Actinomycetes</taxon>
        <taxon>Pseudonocardiales</taxon>
        <taxon>Pseudonocardiaceae</taxon>
        <taxon>Pseudonocardia</taxon>
    </lineage>
</organism>
<evidence type="ECO:0000313" key="7">
    <source>
        <dbReference type="Proteomes" id="UP001501598"/>
    </source>
</evidence>
<dbReference type="PANTHER" id="PTHR43344:SF13">
    <property type="entry name" value="PHOSPHATASE RV3661-RELATED"/>
    <property type="match status" value="1"/>
</dbReference>
<dbReference type="InterPro" id="IPR050582">
    <property type="entry name" value="HAD-like_SerB"/>
</dbReference>
<evidence type="ECO:0000256" key="1">
    <source>
        <dbReference type="ARBA" id="ARBA00009184"/>
    </source>
</evidence>
<keyword evidence="5" id="KW-1133">Transmembrane helix</keyword>
<gene>
    <name evidence="6" type="ORF">GCM10023175_19960</name>
</gene>
<evidence type="ECO:0000256" key="4">
    <source>
        <dbReference type="ARBA" id="ARBA00022842"/>
    </source>
</evidence>
<keyword evidence="5" id="KW-0472">Membrane</keyword>
<keyword evidence="3" id="KW-0378">Hydrolase</keyword>
<evidence type="ECO:0000313" key="6">
    <source>
        <dbReference type="EMBL" id="GAA4543350.1"/>
    </source>
</evidence>
<comment type="caution">
    <text evidence="6">The sequence shown here is derived from an EMBL/GenBank/DDBJ whole genome shotgun (WGS) entry which is preliminary data.</text>
</comment>